<dbReference type="SUPFAM" id="SSF56112">
    <property type="entry name" value="Protein kinase-like (PK-like)"/>
    <property type="match status" value="2"/>
</dbReference>
<evidence type="ECO:0000259" key="5">
    <source>
        <dbReference type="PROSITE" id="PS50011"/>
    </source>
</evidence>
<keyword evidence="3 4" id="KW-0067">ATP-binding</keyword>
<feature type="domain" description="Protein kinase" evidence="5">
    <location>
        <begin position="691"/>
        <end position="953"/>
    </location>
</feature>
<dbReference type="Proteomes" id="UP001470230">
    <property type="component" value="Unassembled WGS sequence"/>
</dbReference>
<comment type="caution">
    <text evidence="6">The sequence shown here is derived from an EMBL/GenBank/DDBJ whole genome shotgun (WGS) entry which is preliminary data.</text>
</comment>
<keyword evidence="7" id="KW-1185">Reference proteome</keyword>
<evidence type="ECO:0000256" key="4">
    <source>
        <dbReference type="PROSITE-ProRule" id="PRU10141"/>
    </source>
</evidence>
<dbReference type="InterPro" id="IPR011009">
    <property type="entry name" value="Kinase-like_dom_sf"/>
</dbReference>
<keyword evidence="2 4" id="KW-0547">Nucleotide-binding</keyword>
<dbReference type="PANTHER" id="PTHR44329:SF214">
    <property type="entry name" value="PROTEIN KINASE DOMAIN-CONTAINING PROTEIN"/>
    <property type="match status" value="1"/>
</dbReference>
<dbReference type="PROSITE" id="PS00107">
    <property type="entry name" value="PROTEIN_KINASE_ATP"/>
    <property type="match status" value="2"/>
</dbReference>
<evidence type="ECO:0000256" key="3">
    <source>
        <dbReference type="ARBA" id="ARBA00022840"/>
    </source>
</evidence>
<gene>
    <name evidence="6" type="ORF">M9Y10_024427</name>
</gene>
<protein>
    <recommendedName>
        <fullName evidence="5">Protein kinase domain-containing protein</fullName>
    </recommendedName>
</protein>
<proteinExistence type="predicted"/>
<keyword evidence="1" id="KW-0808">Transferase</keyword>
<dbReference type="InterPro" id="IPR008271">
    <property type="entry name" value="Ser/Thr_kinase_AS"/>
</dbReference>
<dbReference type="PROSITE" id="PS50011">
    <property type="entry name" value="PROTEIN_KINASE_DOM"/>
    <property type="match status" value="2"/>
</dbReference>
<dbReference type="Pfam" id="PF00069">
    <property type="entry name" value="Pkinase"/>
    <property type="match status" value="2"/>
</dbReference>
<evidence type="ECO:0000256" key="2">
    <source>
        <dbReference type="ARBA" id="ARBA00022741"/>
    </source>
</evidence>
<dbReference type="InterPro" id="IPR051681">
    <property type="entry name" value="Ser/Thr_Kinases-Pseudokinases"/>
</dbReference>
<reference evidence="6 7" key="1">
    <citation type="submission" date="2024-04" db="EMBL/GenBank/DDBJ databases">
        <title>Tritrichomonas musculus Genome.</title>
        <authorList>
            <person name="Alves-Ferreira E."/>
            <person name="Grigg M."/>
            <person name="Lorenzi H."/>
            <person name="Galac M."/>
        </authorList>
    </citation>
    <scope>NUCLEOTIDE SEQUENCE [LARGE SCALE GENOMIC DNA]</scope>
    <source>
        <strain evidence="6 7">EAF2021</strain>
    </source>
</reference>
<feature type="binding site" evidence="4">
    <location>
        <position position="723"/>
    </location>
    <ligand>
        <name>ATP</name>
        <dbReference type="ChEBI" id="CHEBI:30616"/>
    </ligand>
</feature>
<accession>A0ABR2HCY7</accession>
<dbReference type="InterPro" id="IPR000719">
    <property type="entry name" value="Prot_kinase_dom"/>
</dbReference>
<evidence type="ECO:0000256" key="1">
    <source>
        <dbReference type="ARBA" id="ARBA00022527"/>
    </source>
</evidence>
<keyword evidence="1" id="KW-0723">Serine/threonine-protein kinase</keyword>
<dbReference type="PROSITE" id="PS00108">
    <property type="entry name" value="PROTEIN_KINASE_ST"/>
    <property type="match status" value="1"/>
</dbReference>
<dbReference type="Gene3D" id="1.10.510.10">
    <property type="entry name" value="Transferase(Phosphotransferase) domain 1"/>
    <property type="match status" value="2"/>
</dbReference>
<feature type="domain" description="Protein kinase" evidence="5">
    <location>
        <begin position="367"/>
        <end position="640"/>
    </location>
</feature>
<dbReference type="InterPro" id="IPR017441">
    <property type="entry name" value="Protein_kinase_ATP_BS"/>
</dbReference>
<name>A0ABR2HCY7_9EUKA</name>
<feature type="binding site" evidence="4">
    <location>
        <position position="395"/>
    </location>
    <ligand>
        <name>ATP</name>
        <dbReference type="ChEBI" id="CHEBI:30616"/>
    </ligand>
</feature>
<dbReference type="PANTHER" id="PTHR44329">
    <property type="entry name" value="SERINE/THREONINE-PROTEIN KINASE TNNI3K-RELATED"/>
    <property type="match status" value="1"/>
</dbReference>
<dbReference type="InterPro" id="IPR001245">
    <property type="entry name" value="Ser-Thr/Tyr_kinase_cat_dom"/>
</dbReference>
<organism evidence="6 7">
    <name type="scientific">Tritrichomonas musculus</name>
    <dbReference type="NCBI Taxonomy" id="1915356"/>
    <lineage>
        <taxon>Eukaryota</taxon>
        <taxon>Metamonada</taxon>
        <taxon>Parabasalia</taxon>
        <taxon>Tritrichomonadida</taxon>
        <taxon>Tritrichomonadidae</taxon>
        <taxon>Tritrichomonas</taxon>
    </lineage>
</organism>
<dbReference type="PRINTS" id="PR00109">
    <property type="entry name" value="TYRKINASE"/>
</dbReference>
<keyword evidence="1" id="KW-0418">Kinase</keyword>
<dbReference type="EMBL" id="JAPFFF010000033">
    <property type="protein sequence ID" value="KAK8844221.1"/>
    <property type="molecule type" value="Genomic_DNA"/>
</dbReference>
<evidence type="ECO:0000313" key="6">
    <source>
        <dbReference type="EMBL" id="KAK8844221.1"/>
    </source>
</evidence>
<sequence length="971" mass="112824">MISRRSIKKFRPTTTPQDKRKIYYFDETGQKNVKSIPQSTEISELPSICLNAPNDSKYLIYIDDKLITNTSNTLEGYSDKIVVKFSLQLKCVFTTVQNPEGVTVDFSRWEPSSFVNIFQNQSQDFYIFNSSGNIENIDHENYQSALSNNTNYFLIDFPAALQEKQNSLNLNSPSIEKKQFLELVMNQLKIYRPEFQRLLCILYSIVQNQKLKNNFINLVQKYAFKPLVYLTREVFLDKSENILLNKLFLPFLFSLSIIKSRFKSYLEAFEDLFKSVDLPNPPFLVADLRKLFYFQNLPKNTIVLFDADSYALFQGESLNEPDLIKLFDPLENNDFDLNFADHFLNTFKNEGKTINFEDIFFDTREFELTDQSLGDGSYGHVIIAVDSSGSKYAAKVINTQNEFNGIDQMRLMRESMILQKLHHPSIVNFKGINFQSFDDQKKLQPTIITDFIPNGSLVNFLKSGFSHNWNPTKKYIALLGISNAMRYLHQYGIIHRDIKPANILIDANYYPLICDFGISRCFPDALTKSMELTRSCNAGTPAYLAPELIEEDHYGPGVDVYAFAILAYEIISEKNAYFEIRETNNSYFRLLSEVKKGTRPQFNDLFSEKMKNLLTQCWDAHPAKRPTFEFIFNALSNDFNFSKEKIDISEVKNYIEKVGKVPEPPTHVILGKIPVQIKEVENIFFNTNDYVITNKELGHGSFSTVYLAKKISDNKNYSVRIIKEEDLFKGYEQMILLRESILLNRMNHPFIIKFFGLNFQSFNNPFTLKPRIIIEYLENGSLARFLTKKLDYTKKCIFLLGIAHAMKYMHEQGILHGFLSADNILVDENFYPRIRFPHSFSDNTKHDFIVRFATQRYIAPELFRGEEFYGPEIDVYSFGIIAYEILSGHEAYIEQGKKISQNEFRKKIISGSRPKFGDGISDDIKSLIKCCWSDDYMERPSFDTIYSTLIKYLHNIPRDAMDKFNQIIKDY</sequence>
<dbReference type="SMART" id="SM00220">
    <property type="entry name" value="S_TKc"/>
    <property type="match status" value="2"/>
</dbReference>
<evidence type="ECO:0000313" key="7">
    <source>
        <dbReference type="Proteomes" id="UP001470230"/>
    </source>
</evidence>